<dbReference type="GO" id="GO:0005782">
    <property type="term" value="C:peroxisomal matrix"/>
    <property type="evidence" value="ECO:0007669"/>
    <property type="project" value="TreeGrafter"/>
</dbReference>
<comment type="pathway">
    <text evidence="2">Lipid metabolism; fatty acid beta-oxidation.</text>
</comment>
<feature type="transmembrane region" description="Helical" evidence="6">
    <location>
        <begin position="118"/>
        <end position="142"/>
    </location>
</feature>
<dbReference type="InterPro" id="IPR051053">
    <property type="entry name" value="ECH/Chromodomain_protein"/>
</dbReference>
<reference evidence="7" key="1">
    <citation type="submission" date="2014-02" db="EMBL/GenBank/DDBJ databases">
        <authorList>
            <person name="Genoscope - CEA"/>
        </authorList>
    </citation>
    <scope>NUCLEOTIDE SEQUENCE</scope>
    <source>
        <strain evidence="7">LS3</strain>
    </source>
</reference>
<dbReference type="Gene3D" id="3.90.226.10">
    <property type="entry name" value="2-enoyl-CoA Hydratase, Chain A, domain 1"/>
    <property type="match status" value="1"/>
</dbReference>
<gene>
    <name evidence="7" type="ORF">GNLVRS02_ARAD1C24530g</name>
</gene>
<sequence length="284" mass="31199">MATARNTILYEVKGKTTVITLNSPRNFNALGHDGYSRLNALIQQAAEEKDTVATLIQSTGKFFSAGADVKSGTAADIADIPEDSDENEAYYINQLHYAKSFGARNQLITNAFARHPKVLVVALNGPVIGLSAALVAMADFIYALDSTYFLVPFANLGLVSEGASAYTVIRRLGWSIGSEALLSSRPIPAKVLNERGFFNGLYPQSQFKSVEEFNESIQKIIEERLYHLNPESLAGIKKIIRSTQIQDITTTNQDEVIGGITMFTKGYPQAEFLKMAAKQKRHKL</sequence>
<evidence type="ECO:0000313" key="7">
    <source>
        <dbReference type="EMBL" id="CDP34964.1"/>
    </source>
</evidence>
<organism evidence="7">
    <name type="scientific">Blastobotrys adeninivorans</name>
    <name type="common">Yeast</name>
    <name type="synonym">Arxula adeninivorans</name>
    <dbReference type="NCBI Taxonomy" id="409370"/>
    <lineage>
        <taxon>Eukaryota</taxon>
        <taxon>Fungi</taxon>
        <taxon>Dikarya</taxon>
        <taxon>Ascomycota</taxon>
        <taxon>Saccharomycotina</taxon>
        <taxon>Dipodascomycetes</taxon>
        <taxon>Dipodascales</taxon>
        <taxon>Trichomonascaceae</taxon>
        <taxon>Blastobotrys</taxon>
    </lineage>
</organism>
<evidence type="ECO:0000256" key="3">
    <source>
        <dbReference type="ARBA" id="ARBA00005254"/>
    </source>
</evidence>
<evidence type="ECO:0000256" key="1">
    <source>
        <dbReference type="ARBA" id="ARBA00004275"/>
    </source>
</evidence>
<accession>A0A060T2D8</accession>
<name>A0A060T2D8_BLAAD</name>
<evidence type="ECO:0000256" key="4">
    <source>
        <dbReference type="ARBA" id="ARBA00023140"/>
    </source>
</evidence>
<evidence type="ECO:0000256" key="5">
    <source>
        <dbReference type="ARBA" id="ARBA00023235"/>
    </source>
</evidence>
<dbReference type="GO" id="GO:0006635">
    <property type="term" value="P:fatty acid beta-oxidation"/>
    <property type="evidence" value="ECO:0007669"/>
    <property type="project" value="TreeGrafter"/>
</dbReference>
<dbReference type="CDD" id="cd06558">
    <property type="entry name" value="crotonase-like"/>
    <property type="match status" value="1"/>
</dbReference>
<comment type="similarity">
    <text evidence="3">Belongs to the enoyl-CoA hydratase/isomerase family.</text>
</comment>
<keyword evidence="4" id="KW-0576">Peroxisome</keyword>
<dbReference type="Pfam" id="PF00378">
    <property type="entry name" value="ECH_1"/>
    <property type="match status" value="1"/>
</dbReference>
<evidence type="ECO:0000256" key="2">
    <source>
        <dbReference type="ARBA" id="ARBA00005005"/>
    </source>
</evidence>
<protein>
    <submittedName>
        <fullName evidence="7">ARAD1C24530p</fullName>
    </submittedName>
</protein>
<reference evidence="7" key="2">
    <citation type="submission" date="2014-06" db="EMBL/GenBank/DDBJ databases">
        <title>The complete genome of Blastobotrys (Arxula) adeninivorans LS3 - a yeast of biotechnological interest.</title>
        <authorList>
            <person name="Kunze G."/>
            <person name="Gaillardin C."/>
            <person name="Czernicka M."/>
            <person name="Durrens P."/>
            <person name="Martin T."/>
            <person name="Boer E."/>
            <person name="Gabaldon T."/>
            <person name="Cruz J."/>
            <person name="Talla E."/>
            <person name="Marck C."/>
            <person name="Goffeau A."/>
            <person name="Barbe V."/>
            <person name="Baret P."/>
            <person name="Baronian K."/>
            <person name="Beier S."/>
            <person name="Bleykasten C."/>
            <person name="Bode R."/>
            <person name="Casaregola S."/>
            <person name="Despons L."/>
            <person name="Fairhead C."/>
            <person name="Giersberg M."/>
            <person name="Gierski P."/>
            <person name="Hahnel U."/>
            <person name="Hartmann A."/>
            <person name="Jankowska D."/>
            <person name="Jubin C."/>
            <person name="Jung P."/>
            <person name="Lafontaine I."/>
            <person name="Leh-Louis V."/>
            <person name="Lemaire M."/>
            <person name="Marcet-Houben M."/>
            <person name="Mascher M."/>
            <person name="Morel G."/>
            <person name="Richard G.-F."/>
            <person name="Riechen J."/>
            <person name="Sacerdot C."/>
            <person name="Sarkar A."/>
            <person name="Savel G."/>
            <person name="Schacherer J."/>
            <person name="Sherman D."/>
            <person name="Straub M.-L."/>
            <person name="Stein N."/>
            <person name="Thierry A."/>
            <person name="Trautwein-Schult A."/>
            <person name="Westhof E."/>
            <person name="Worch S."/>
            <person name="Dujon B."/>
            <person name="Souciet J.-L."/>
            <person name="Wincker P."/>
            <person name="Scholz U."/>
            <person name="Neuveglise N."/>
        </authorList>
    </citation>
    <scope>NUCLEOTIDE SEQUENCE</scope>
    <source>
        <strain evidence="7">LS3</strain>
    </source>
</reference>
<dbReference type="EMBL" id="HG937693">
    <property type="protein sequence ID" value="CDP34964.1"/>
    <property type="molecule type" value="Genomic_DNA"/>
</dbReference>
<dbReference type="InterPro" id="IPR001753">
    <property type="entry name" value="Enoyl-CoA_hydra/iso"/>
</dbReference>
<dbReference type="PANTHER" id="PTHR43684:SF1">
    <property type="entry name" value="ENOYL-COA DELTA ISOMERASE 2"/>
    <property type="match status" value="1"/>
</dbReference>
<dbReference type="AlphaFoldDB" id="A0A060T2D8"/>
<dbReference type="GO" id="GO:0004165">
    <property type="term" value="F:delta(3)-delta(2)-enoyl-CoA isomerase activity"/>
    <property type="evidence" value="ECO:0007669"/>
    <property type="project" value="UniProtKB-ARBA"/>
</dbReference>
<dbReference type="PhylomeDB" id="A0A060T2D8"/>
<keyword evidence="6" id="KW-0472">Membrane</keyword>
<keyword evidence="6" id="KW-0812">Transmembrane</keyword>
<keyword evidence="5" id="KW-0413">Isomerase</keyword>
<evidence type="ECO:0000256" key="6">
    <source>
        <dbReference type="SAM" id="Phobius"/>
    </source>
</evidence>
<comment type="subcellular location">
    <subcellularLocation>
        <location evidence="1">Peroxisome</location>
    </subcellularLocation>
</comment>
<dbReference type="InterPro" id="IPR029045">
    <property type="entry name" value="ClpP/crotonase-like_dom_sf"/>
</dbReference>
<dbReference type="PANTHER" id="PTHR43684">
    <property type="match status" value="1"/>
</dbReference>
<dbReference type="SUPFAM" id="SSF52096">
    <property type="entry name" value="ClpP/crotonase"/>
    <property type="match status" value="1"/>
</dbReference>
<proteinExistence type="inferred from homology"/>
<keyword evidence="6" id="KW-1133">Transmembrane helix</keyword>
<dbReference type="FunFam" id="3.90.226.10:FF:000048">
    <property type="entry name" value="3,2-trans-enoyl-CoA isomerase"/>
    <property type="match status" value="1"/>
</dbReference>